<organism evidence="2 3">
    <name type="scientific">Rhizopogon vesiculosus</name>
    <dbReference type="NCBI Taxonomy" id="180088"/>
    <lineage>
        <taxon>Eukaryota</taxon>
        <taxon>Fungi</taxon>
        <taxon>Dikarya</taxon>
        <taxon>Basidiomycota</taxon>
        <taxon>Agaricomycotina</taxon>
        <taxon>Agaricomycetes</taxon>
        <taxon>Agaricomycetidae</taxon>
        <taxon>Boletales</taxon>
        <taxon>Suillineae</taxon>
        <taxon>Rhizopogonaceae</taxon>
        <taxon>Rhizopogon</taxon>
    </lineage>
</organism>
<evidence type="ECO:0000313" key="3">
    <source>
        <dbReference type="Proteomes" id="UP000183567"/>
    </source>
</evidence>
<evidence type="ECO:0000256" key="1">
    <source>
        <dbReference type="SAM" id="SignalP"/>
    </source>
</evidence>
<name>A0A1J8Q5V3_9AGAM</name>
<reference evidence="2 3" key="1">
    <citation type="submission" date="2016-03" db="EMBL/GenBank/DDBJ databases">
        <title>Comparative genomics of the ectomycorrhizal sister species Rhizopogon vinicolor and Rhizopogon vesiculosus (Basidiomycota: Boletales) reveals a divergence of the mating type B locus.</title>
        <authorList>
            <person name="Mujic A.B."/>
            <person name="Kuo A."/>
            <person name="Tritt A."/>
            <person name="Lipzen A."/>
            <person name="Chen C."/>
            <person name="Johnson J."/>
            <person name="Sharma A."/>
            <person name="Barry K."/>
            <person name="Grigoriev I.V."/>
            <person name="Spatafora J.W."/>
        </authorList>
    </citation>
    <scope>NUCLEOTIDE SEQUENCE [LARGE SCALE GENOMIC DNA]</scope>
    <source>
        <strain evidence="2 3">AM-OR11-056</strain>
    </source>
</reference>
<dbReference type="Proteomes" id="UP000183567">
    <property type="component" value="Unassembled WGS sequence"/>
</dbReference>
<dbReference type="SUPFAM" id="SSF52047">
    <property type="entry name" value="RNI-like"/>
    <property type="match status" value="1"/>
</dbReference>
<dbReference type="EMBL" id="LVVM01002586">
    <property type="protein sequence ID" value="OJA16389.1"/>
    <property type="molecule type" value="Genomic_DNA"/>
</dbReference>
<keyword evidence="3" id="KW-1185">Reference proteome</keyword>
<protein>
    <recommendedName>
        <fullName evidence="4">F-box domain-containing protein</fullName>
    </recommendedName>
</protein>
<dbReference type="AlphaFoldDB" id="A0A1J8Q5V3"/>
<evidence type="ECO:0008006" key="4">
    <source>
        <dbReference type="Google" id="ProtNLM"/>
    </source>
</evidence>
<accession>A0A1J8Q5V3</accession>
<feature type="signal peptide" evidence="1">
    <location>
        <begin position="1"/>
        <end position="25"/>
    </location>
</feature>
<keyword evidence="1" id="KW-0732">Signal</keyword>
<evidence type="ECO:0000313" key="2">
    <source>
        <dbReference type="EMBL" id="OJA16389.1"/>
    </source>
</evidence>
<comment type="caution">
    <text evidence="2">The sequence shown here is derived from an EMBL/GenBank/DDBJ whole genome shotgun (WGS) entry which is preliminary data.</text>
</comment>
<sequence length="248" mass="27918">MDWDHLYSAHFFNLTALVFCVNTSADVITLMQHSEFPSLKVFKMTVDELPCTEAEQLFHALSLCNACETLEHIEISSYNQGNDELSNMPFTAVWHFLCFPQLRALQLSICYPIDVDNDLLLEAMSSWPHMCRLELGDAMSTVTFRGLFAALCKCPHLYILLLPIDAATIDVDSEVESFQHPALQTWDVGDSCIEDPASVARIIFSMLPSIDEIDYDPDALHSWYEVNTNLDELAARRSLITEAATATT</sequence>
<proteinExistence type="predicted"/>
<dbReference type="OrthoDB" id="2691562at2759"/>
<dbReference type="Gene3D" id="3.80.10.10">
    <property type="entry name" value="Ribonuclease Inhibitor"/>
    <property type="match status" value="1"/>
</dbReference>
<dbReference type="InterPro" id="IPR032675">
    <property type="entry name" value="LRR_dom_sf"/>
</dbReference>
<feature type="chain" id="PRO_5012724166" description="F-box domain-containing protein" evidence="1">
    <location>
        <begin position="26"/>
        <end position="248"/>
    </location>
</feature>
<gene>
    <name evidence="2" type="ORF">AZE42_12035</name>
</gene>